<evidence type="ECO:0000313" key="4">
    <source>
        <dbReference type="Proteomes" id="UP001314635"/>
    </source>
</evidence>
<keyword evidence="1" id="KW-0472">Membrane</keyword>
<keyword evidence="4" id="KW-1185">Reference proteome</keyword>
<keyword evidence="1" id="KW-1133">Transmembrane helix</keyword>
<feature type="transmembrane region" description="Helical" evidence="1">
    <location>
        <begin position="12"/>
        <end position="33"/>
    </location>
</feature>
<feature type="transmembrane region" description="Helical" evidence="1">
    <location>
        <begin position="53"/>
        <end position="78"/>
    </location>
</feature>
<reference evidence="4" key="1">
    <citation type="journal article" date="2021" name="ISME J.">
        <title>Evolutionary origin and ecological implication of a unique nif island in free-living Bradyrhizobium lineages.</title>
        <authorList>
            <person name="Tao J."/>
        </authorList>
    </citation>
    <scope>NUCLEOTIDE SEQUENCE [LARGE SCALE GENOMIC DNA]</scope>
    <source>
        <strain evidence="4">SZCCT0094</strain>
    </source>
</reference>
<comment type="caution">
    <text evidence="3">The sequence shown here is derived from an EMBL/GenBank/DDBJ whole genome shotgun (WGS) entry which is preliminary data.</text>
</comment>
<dbReference type="EMBL" id="JAFCLK010000038">
    <property type="protein sequence ID" value="MBR1140283.1"/>
    <property type="molecule type" value="Genomic_DNA"/>
</dbReference>
<feature type="transmembrane region" description="Helical" evidence="1">
    <location>
        <begin position="99"/>
        <end position="119"/>
    </location>
</feature>
<dbReference type="SUPFAM" id="SSF55073">
    <property type="entry name" value="Nucleotide cyclase"/>
    <property type="match status" value="1"/>
</dbReference>
<dbReference type="InterPro" id="IPR012675">
    <property type="entry name" value="Beta-grasp_dom_sf"/>
</dbReference>
<feature type="transmembrane region" description="Helical" evidence="1">
    <location>
        <begin position="227"/>
        <end position="249"/>
    </location>
</feature>
<accession>A0ABS5GG21</accession>
<dbReference type="InterPro" id="IPR029787">
    <property type="entry name" value="Nucleotide_cyclase"/>
</dbReference>
<dbReference type="InterPro" id="IPR001041">
    <property type="entry name" value="2Fe-2S_ferredoxin-type"/>
</dbReference>
<dbReference type="Gene3D" id="3.30.70.1230">
    <property type="entry name" value="Nucleotide cyclase"/>
    <property type="match status" value="1"/>
</dbReference>
<dbReference type="PROSITE" id="PS51085">
    <property type="entry name" value="2FE2S_FER_2"/>
    <property type="match status" value="1"/>
</dbReference>
<proteinExistence type="predicted"/>
<sequence length="555" mass="57097">MSQAAERFAQALRLSALGSGLVLFAVALVELGTDAVGVVSLEAMGRIADWRDALLHSAAGLAILALALACHIGATLALTARRATMRMSWSDAAEILSGILVPLLLLPALVDTAGAAMLFGVTDDTLYRLAKLWPERAPFYVALIVLLWAHGCLGVHQWLRPRAGYARFAPLLGVIALALPIAAIAGLIASARVAGVLMADDSVAAQIRSLGHWPSGDAESTLGRVRWIVLAGYGIVLLAAVAALVVRLLRLVVAPKIEVAYVNGPTLKTAIGPTLLEISHGNSVAHGDGCGGRGRCTACSVRIEQSAATLPPANAAERALLGSDDSRIRLACQIRPSASLTITRLATRSDAAVAEPDIDAAGIERQIAALRIQLQDHAVLTRSRAAYDAIFLLNAFLDAAHDAVSSHGGWIAGMTGGGIIAVFGRDGELAAACRAAVAASAVMDVALDRLNERFAAELGGPVKAAMGLACGPAYIGRIGAGPAKPLTAVGVAIDVASDLAAQAERRGTQLLADPTIFRHAGVDASSCEVLALSEGAASQDVFAVSQARGLAFAQA</sequence>
<keyword evidence="1" id="KW-0812">Transmembrane</keyword>
<dbReference type="Pfam" id="PF00111">
    <property type="entry name" value="Fer2"/>
    <property type="match status" value="1"/>
</dbReference>
<dbReference type="RefSeq" id="WP_172240628.1">
    <property type="nucleotide sequence ID" value="NZ_JABFDP010000027.1"/>
</dbReference>
<dbReference type="InterPro" id="IPR036010">
    <property type="entry name" value="2Fe-2S_ferredoxin-like_sf"/>
</dbReference>
<evidence type="ECO:0000313" key="3">
    <source>
        <dbReference type="EMBL" id="MBR1140283.1"/>
    </source>
</evidence>
<protein>
    <submittedName>
        <fullName evidence="3">2Fe-2S iron-sulfur cluster binding domain-containing protein</fullName>
    </submittedName>
</protein>
<feature type="transmembrane region" description="Helical" evidence="1">
    <location>
        <begin position="171"/>
        <end position="191"/>
    </location>
</feature>
<gene>
    <name evidence="3" type="ORF">JQ619_31445</name>
</gene>
<evidence type="ECO:0000259" key="2">
    <source>
        <dbReference type="PROSITE" id="PS51085"/>
    </source>
</evidence>
<name>A0ABS5GG21_9BRAD</name>
<dbReference type="SUPFAM" id="SSF54292">
    <property type="entry name" value="2Fe-2S ferredoxin-like"/>
    <property type="match status" value="1"/>
</dbReference>
<dbReference type="Proteomes" id="UP001314635">
    <property type="component" value="Unassembled WGS sequence"/>
</dbReference>
<evidence type="ECO:0000256" key="1">
    <source>
        <dbReference type="SAM" id="Phobius"/>
    </source>
</evidence>
<dbReference type="SUPFAM" id="SSF81343">
    <property type="entry name" value="Fumarate reductase respiratory complex transmembrane subunits"/>
    <property type="match status" value="1"/>
</dbReference>
<organism evidence="3 4">
    <name type="scientific">Bradyrhizobium denitrificans</name>
    <dbReference type="NCBI Taxonomy" id="2734912"/>
    <lineage>
        <taxon>Bacteria</taxon>
        <taxon>Pseudomonadati</taxon>
        <taxon>Pseudomonadota</taxon>
        <taxon>Alphaproteobacteria</taxon>
        <taxon>Hyphomicrobiales</taxon>
        <taxon>Nitrobacteraceae</taxon>
        <taxon>Bradyrhizobium</taxon>
    </lineage>
</organism>
<feature type="transmembrane region" description="Helical" evidence="1">
    <location>
        <begin position="139"/>
        <end position="159"/>
    </location>
</feature>
<feature type="domain" description="2Fe-2S ferredoxin-type" evidence="2">
    <location>
        <begin position="255"/>
        <end position="348"/>
    </location>
</feature>
<dbReference type="InterPro" id="IPR034804">
    <property type="entry name" value="SQR/QFR_C/D"/>
</dbReference>
<dbReference type="Gene3D" id="3.10.20.30">
    <property type="match status" value="1"/>
</dbReference>